<dbReference type="InterPro" id="IPR022158">
    <property type="entry name" value="Inositol_phosphatase"/>
</dbReference>
<feature type="region of interest" description="Disordered" evidence="1">
    <location>
        <begin position="967"/>
        <end position="1030"/>
    </location>
</feature>
<organism evidence="4 5">
    <name type="scientific">Apiotrichum porosum</name>
    <dbReference type="NCBI Taxonomy" id="105984"/>
    <lineage>
        <taxon>Eukaryota</taxon>
        <taxon>Fungi</taxon>
        <taxon>Dikarya</taxon>
        <taxon>Basidiomycota</taxon>
        <taxon>Agaricomycotina</taxon>
        <taxon>Tremellomycetes</taxon>
        <taxon>Trichosporonales</taxon>
        <taxon>Trichosporonaceae</taxon>
        <taxon>Apiotrichum</taxon>
    </lineage>
</organism>
<evidence type="ECO:0000313" key="4">
    <source>
        <dbReference type="EMBL" id="RSH81080.1"/>
    </source>
</evidence>
<dbReference type="InterPro" id="IPR034753">
    <property type="entry name" value="hSac2"/>
</dbReference>
<feature type="region of interest" description="Disordered" evidence="1">
    <location>
        <begin position="425"/>
        <end position="464"/>
    </location>
</feature>
<dbReference type="Pfam" id="PF12456">
    <property type="entry name" value="hSac2"/>
    <property type="match status" value="1"/>
</dbReference>
<feature type="region of interest" description="Disordered" evidence="1">
    <location>
        <begin position="1"/>
        <end position="24"/>
    </location>
</feature>
<dbReference type="GO" id="GO:0043812">
    <property type="term" value="F:phosphatidylinositol-4-phosphate phosphatase activity"/>
    <property type="evidence" value="ECO:0007669"/>
    <property type="project" value="TreeGrafter"/>
</dbReference>
<evidence type="ECO:0000259" key="3">
    <source>
        <dbReference type="PROSITE" id="PS51791"/>
    </source>
</evidence>
<feature type="compositionally biased region" description="Polar residues" evidence="1">
    <location>
        <begin position="967"/>
        <end position="982"/>
    </location>
</feature>
<evidence type="ECO:0000313" key="5">
    <source>
        <dbReference type="Proteomes" id="UP000279236"/>
    </source>
</evidence>
<dbReference type="RefSeq" id="XP_028475799.1">
    <property type="nucleotide sequence ID" value="XM_028623825.1"/>
</dbReference>
<evidence type="ECO:0000259" key="2">
    <source>
        <dbReference type="PROSITE" id="PS50275"/>
    </source>
</evidence>
<dbReference type="AlphaFoldDB" id="A0A427XQH3"/>
<accession>A0A427XQH3</accession>
<feature type="compositionally biased region" description="Low complexity" evidence="1">
    <location>
        <begin position="166"/>
        <end position="175"/>
    </location>
</feature>
<feature type="compositionally biased region" description="Low complexity" evidence="1">
    <location>
        <begin position="190"/>
        <end position="201"/>
    </location>
</feature>
<feature type="region of interest" description="Disordered" evidence="1">
    <location>
        <begin position="151"/>
        <end position="253"/>
    </location>
</feature>
<feature type="compositionally biased region" description="Low complexity" evidence="1">
    <location>
        <begin position="988"/>
        <end position="1002"/>
    </location>
</feature>
<dbReference type="Proteomes" id="UP000279236">
    <property type="component" value="Unassembled WGS sequence"/>
</dbReference>
<comment type="caution">
    <text evidence="4">The sequence shown here is derived from an EMBL/GenBank/DDBJ whole genome shotgun (WGS) entry which is preliminary data.</text>
</comment>
<feature type="compositionally biased region" description="Acidic residues" evidence="1">
    <location>
        <begin position="202"/>
        <end position="224"/>
    </location>
</feature>
<dbReference type="PROSITE" id="PS50275">
    <property type="entry name" value="SAC"/>
    <property type="match status" value="1"/>
</dbReference>
<dbReference type="GO" id="GO:0046856">
    <property type="term" value="P:phosphatidylinositol dephosphorylation"/>
    <property type="evidence" value="ECO:0007669"/>
    <property type="project" value="TreeGrafter"/>
</dbReference>
<feature type="region of interest" description="Disordered" evidence="1">
    <location>
        <begin position="296"/>
        <end position="368"/>
    </location>
</feature>
<dbReference type="GO" id="GO:0005783">
    <property type="term" value="C:endoplasmic reticulum"/>
    <property type="evidence" value="ECO:0007669"/>
    <property type="project" value="TreeGrafter"/>
</dbReference>
<reference evidence="4 5" key="1">
    <citation type="submission" date="2018-11" db="EMBL/GenBank/DDBJ databases">
        <title>Genome sequence of Apiotrichum porosum DSM 27194.</title>
        <authorList>
            <person name="Aliyu H."/>
            <person name="Gorte O."/>
            <person name="Ochsenreither K."/>
        </authorList>
    </citation>
    <scope>NUCLEOTIDE SEQUENCE [LARGE SCALE GENOMIC DNA]</scope>
    <source>
        <strain evidence="4 5">DSM 27194</strain>
    </source>
</reference>
<proteinExistence type="predicted"/>
<protein>
    <recommendedName>
        <fullName evidence="6">SAC domain-containing protein</fullName>
    </recommendedName>
</protein>
<feature type="domain" description="HSac2" evidence="3">
    <location>
        <begin position="847"/>
        <end position="1028"/>
    </location>
</feature>
<gene>
    <name evidence="4" type="ORF">EHS24_008514</name>
</gene>
<dbReference type="GeneID" id="39593057"/>
<dbReference type="PROSITE" id="PS51791">
    <property type="entry name" value="HSAC2"/>
    <property type="match status" value="1"/>
</dbReference>
<dbReference type="Pfam" id="PF02383">
    <property type="entry name" value="Syja_N"/>
    <property type="match status" value="1"/>
</dbReference>
<dbReference type="InterPro" id="IPR002013">
    <property type="entry name" value="SAC_dom"/>
</dbReference>
<feature type="compositionally biased region" description="Low complexity" evidence="1">
    <location>
        <begin position="344"/>
        <end position="357"/>
    </location>
</feature>
<dbReference type="PANTHER" id="PTHR45662:SF7">
    <property type="entry name" value="SACI DOMAIN PROTEIN (AFU_ORTHOLOGUE AFUA_1G15890)"/>
    <property type="match status" value="1"/>
</dbReference>
<feature type="compositionally biased region" description="Acidic residues" evidence="1">
    <location>
        <begin position="298"/>
        <end position="319"/>
    </location>
</feature>
<keyword evidence="5" id="KW-1185">Reference proteome</keyword>
<dbReference type="STRING" id="105984.A0A427XQH3"/>
<dbReference type="OrthoDB" id="405996at2759"/>
<evidence type="ECO:0008006" key="6">
    <source>
        <dbReference type="Google" id="ProtNLM"/>
    </source>
</evidence>
<dbReference type="PANTHER" id="PTHR45662">
    <property type="entry name" value="PHOSPHATIDYLINOSITIDE PHOSPHATASE SAC1"/>
    <property type="match status" value="1"/>
</dbReference>
<sequence>MQRKRTPPPSTSPTRNLPPRLTVPPLPPRIHRKLAVAATDDGLVIRPLVGSGEAVLVRWGLRGKVEAVDRSDLEGEVELGGIIGIVRLWDAAYLVVFLPPSKAPTALFPSDDPFSTDKENEYTANEVYTLKDVHAIPLVPERAKTHLTHLAGINAKRAPKPPKTKPTPGDGTRTPSKTGGLNLKWSLPWTPASGAATPEAESSSEEEDDDADDDGDDTSFDGDFETTRSRRVSSIAPEADESPCDLPPPFETPEARVKKRFSLGWGRFTPRLGKPLTAIKVITALKVGAAAKRAANAEETEATEEDTPNEAQEPVDEAEAAQQRGPLFPEEDETPAPVESTVDPSAIPEAPPAAKEAPAPPPPMEASHRRELETKILKQITRELGSGEFYYSFDYDLSHTLQYKWHRMASKNVSAGLLDQLLKESSPSETKPFFPPSPENSKPPTIKPGEEASTPPKGWKSDGEIIEPDVHVPLWRRFDRRFFWNEWLARDFMNQGLHAYVLPISQGYVQASRFTVPVTPSVTDEAPQPDIPVDLVLISRRSRERAGLRYQRRGIDDDGNVANFVETEMLLRVKTFGQSSLFSFVTIRGSIPLRWHQTPWSMKPPPELDLPVNKTYSVASLHFDDLRGRYGPVTIINLSEQTGKEAAVTNGYGELVESLDRPDLKYVPFDFHAKCHGMAWENIGELVKGLDFDKMGYVWSLQGELLREQHGVFRTNCIDCLDRTNVVQSALARHVLNQMLTQVGVVLDPSTCNVESVFNDMWANNGDMISLCYAHTSALKGDFVRTGKRDLQGMLHDGVSSLSRMFYGAVSDFFAQAVISFMLGHRNLGVFNEFIENLESTEASALIKQSRIRAAAIVTSSARVLSEGETRIAGWTLLSPEERNTKISTKLEEKVLLLTKVAVYVVSFNYSLEKVNEFTRIPLKSITSIEKGAYILSALQEASRDPAENSGFVINFSPADEDRRFSTYSLRNRAPTSPNVTTADLPERSPSLRRLSFSSPRSIKSPLSRSRSRASSRASSKLRNDTPMAHVEHSPIDPDAAQFFAFKALPREFAPPPTTSDDDEEYEDVVLEANETCRATVDRVTRRIKDACVRLGGDEEDFVVEKDVVSVSDAEYNTTLLARMDYAVRRFLWL</sequence>
<feature type="domain" description="SAC" evidence="2">
    <location>
        <begin position="380"/>
        <end position="775"/>
    </location>
</feature>
<dbReference type="EMBL" id="RSCE01000007">
    <property type="protein sequence ID" value="RSH81080.1"/>
    <property type="molecule type" value="Genomic_DNA"/>
</dbReference>
<name>A0A427XQH3_9TREE</name>
<evidence type="ECO:0000256" key="1">
    <source>
        <dbReference type="SAM" id="MobiDB-lite"/>
    </source>
</evidence>